<evidence type="ECO:0000313" key="1">
    <source>
        <dbReference type="EMBL" id="GGJ55630.1"/>
    </source>
</evidence>
<organism evidence="1 2">
    <name type="scientific">Deinococcus roseus</name>
    <dbReference type="NCBI Taxonomy" id="392414"/>
    <lineage>
        <taxon>Bacteria</taxon>
        <taxon>Thermotogati</taxon>
        <taxon>Deinococcota</taxon>
        <taxon>Deinococci</taxon>
        <taxon>Deinococcales</taxon>
        <taxon>Deinococcaceae</taxon>
        <taxon>Deinococcus</taxon>
    </lineage>
</organism>
<keyword evidence="2" id="KW-1185">Reference proteome</keyword>
<gene>
    <name evidence="1" type="ORF">GCM10008938_47250</name>
</gene>
<dbReference type="EMBL" id="BMOD01000033">
    <property type="protein sequence ID" value="GGJ55630.1"/>
    <property type="molecule type" value="Genomic_DNA"/>
</dbReference>
<comment type="caution">
    <text evidence="1">The sequence shown here is derived from an EMBL/GenBank/DDBJ whole genome shotgun (WGS) entry which is preliminary data.</text>
</comment>
<name>A0ABQ2DGP8_9DEIO</name>
<protein>
    <submittedName>
        <fullName evidence="1">Uncharacterized protein</fullName>
    </submittedName>
</protein>
<proteinExistence type="predicted"/>
<dbReference type="RefSeq" id="WP_189008002.1">
    <property type="nucleotide sequence ID" value="NZ_BMOD01000033.1"/>
</dbReference>
<dbReference type="Proteomes" id="UP000632222">
    <property type="component" value="Unassembled WGS sequence"/>
</dbReference>
<evidence type="ECO:0000313" key="2">
    <source>
        <dbReference type="Proteomes" id="UP000632222"/>
    </source>
</evidence>
<reference evidence="2" key="1">
    <citation type="journal article" date="2019" name="Int. J. Syst. Evol. Microbiol.">
        <title>The Global Catalogue of Microorganisms (GCM) 10K type strain sequencing project: providing services to taxonomists for standard genome sequencing and annotation.</title>
        <authorList>
            <consortium name="The Broad Institute Genomics Platform"/>
            <consortium name="The Broad Institute Genome Sequencing Center for Infectious Disease"/>
            <person name="Wu L."/>
            <person name="Ma J."/>
        </authorList>
    </citation>
    <scope>NUCLEOTIDE SEQUENCE [LARGE SCALE GENOMIC DNA]</scope>
    <source>
        <strain evidence="2">JCM 14370</strain>
    </source>
</reference>
<sequence>MPDKTTPDPRIELYIKLCAEHYLGKPHREHIRALAHSLLQSGMVPQSCASQDLQDGYQQAIKHNTLDIQSFAVDIVTVYLLSDATHSPLYHHSMHEAWKVCHPRRSDFFSPWHLSVETTGTPVS</sequence>
<accession>A0ABQ2DGP8</accession>